<dbReference type="Proteomes" id="UP000237631">
    <property type="component" value="Unassembled WGS sequence"/>
</dbReference>
<evidence type="ECO:0000256" key="6">
    <source>
        <dbReference type="SAM" id="SignalP"/>
    </source>
</evidence>
<feature type="chain" id="PRO_5015442085" description="FAD-binding PCMH-type domain-containing protein" evidence="6">
    <location>
        <begin position="28"/>
        <end position="525"/>
    </location>
</feature>
<dbReference type="InterPro" id="IPR006094">
    <property type="entry name" value="Oxid_FAD_bind_N"/>
</dbReference>
<comment type="similarity">
    <text evidence="2">Belongs to the oxygen-dependent FAD-linked oxidoreductase family.</text>
</comment>
<dbReference type="SUPFAM" id="SSF56176">
    <property type="entry name" value="FAD-binding/transporter-associated domain-like"/>
    <property type="match status" value="1"/>
</dbReference>
<dbReference type="InterPro" id="IPR016169">
    <property type="entry name" value="FAD-bd_PCMH_sub2"/>
</dbReference>
<evidence type="ECO:0000256" key="2">
    <source>
        <dbReference type="ARBA" id="ARBA00005466"/>
    </source>
</evidence>
<sequence length="525" mass="56052">MASHQARLRSLIPTALALFASFGGTSAAFISRRQYQDDLRPCIYSTQVVAEWPDQGAQITTTSQNTNYHYTPLVVVQPTSPEQVASVIKCVAQRNGQVKASTFGGGHGYASYALGGADGFVVIDSSRLADISVDKDSKTANVFMGAKLGPLAIAIGQEGFGLPHGTCPSVGVFGHALGGGWGFSSRNWGWLLDHIVGMTLVDPTGTIRKLSVTSTGQDADLWWALRGAGANNFGVVTDMTLKLEVAPTNAVNWNTTFPTHDECATVLRAVTALANAMGPNQLPKELGFQLLGYGVGGEGVGACKLAGQYLGPIGEFRRAEKVIRDDLHASGIQTTDFNAVEFPGWVEALTSLMGGNLNSPPVQVPYYAQSLIDDGSPSYSVSGSQAIFQAVQETVNTPNEGTSISFDLNGPFARTNGEQPYGNSSFAVGGHRGSTFMSQIYVNGYPGFDNMTAQTPVNTAVDNLNAAVRANDPNGNWKAYVNYIDPRLQNWAQMYYGDALQRLKDIKKQVDPNTIFDYPQGLAHA</sequence>
<evidence type="ECO:0000256" key="3">
    <source>
        <dbReference type="ARBA" id="ARBA00022630"/>
    </source>
</evidence>
<protein>
    <recommendedName>
        <fullName evidence="7">FAD-binding PCMH-type domain-containing protein</fullName>
    </recommendedName>
</protein>
<comment type="caution">
    <text evidence="8">The sequence shown here is derived from an EMBL/GenBank/DDBJ whole genome shotgun (WGS) entry which is preliminary data.</text>
</comment>
<dbReference type="PANTHER" id="PTHR42973">
    <property type="entry name" value="BINDING OXIDOREDUCTASE, PUTATIVE (AFU_ORTHOLOGUE AFUA_1G17690)-RELATED"/>
    <property type="match status" value="1"/>
</dbReference>
<evidence type="ECO:0000256" key="4">
    <source>
        <dbReference type="ARBA" id="ARBA00022827"/>
    </source>
</evidence>
<dbReference type="PANTHER" id="PTHR42973:SF39">
    <property type="entry name" value="FAD-BINDING PCMH-TYPE DOMAIN-CONTAINING PROTEIN"/>
    <property type="match status" value="1"/>
</dbReference>
<evidence type="ECO:0000313" key="9">
    <source>
        <dbReference type="Proteomes" id="UP000237631"/>
    </source>
</evidence>
<keyword evidence="5" id="KW-0560">Oxidoreductase</keyword>
<feature type="domain" description="FAD-binding PCMH-type" evidence="7">
    <location>
        <begin position="68"/>
        <end position="246"/>
    </location>
</feature>
<dbReference type="InterPro" id="IPR050416">
    <property type="entry name" value="FAD-linked_Oxidoreductase"/>
</dbReference>
<accession>A0A2S6C6K9</accession>
<dbReference type="PROSITE" id="PS51387">
    <property type="entry name" value="FAD_PCMH"/>
    <property type="match status" value="1"/>
</dbReference>
<dbReference type="InterPro" id="IPR016166">
    <property type="entry name" value="FAD-bd_PCMH"/>
</dbReference>
<dbReference type="InterPro" id="IPR036318">
    <property type="entry name" value="FAD-bd_PCMH-like_sf"/>
</dbReference>
<dbReference type="OrthoDB" id="407275at2759"/>
<evidence type="ECO:0000256" key="5">
    <source>
        <dbReference type="ARBA" id="ARBA00023002"/>
    </source>
</evidence>
<dbReference type="GO" id="GO:0016491">
    <property type="term" value="F:oxidoreductase activity"/>
    <property type="evidence" value="ECO:0007669"/>
    <property type="project" value="UniProtKB-KW"/>
</dbReference>
<keyword evidence="3" id="KW-0285">Flavoprotein</keyword>
<dbReference type="AlphaFoldDB" id="A0A2S6C6K9"/>
<dbReference type="GO" id="GO:0071949">
    <property type="term" value="F:FAD binding"/>
    <property type="evidence" value="ECO:0007669"/>
    <property type="project" value="InterPro"/>
</dbReference>
<dbReference type="Gene3D" id="3.40.462.20">
    <property type="match status" value="1"/>
</dbReference>
<proteinExistence type="inferred from homology"/>
<evidence type="ECO:0000256" key="1">
    <source>
        <dbReference type="ARBA" id="ARBA00001974"/>
    </source>
</evidence>
<organism evidence="8 9">
    <name type="scientific">Cercospora berteroae</name>
    <dbReference type="NCBI Taxonomy" id="357750"/>
    <lineage>
        <taxon>Eukaryota</taxon>
        <taxon>Fungi</taxon>
        <taxon>Dikarya</taxon>
        <taxon>Ascomycota</taxon>
        <taxon>Pezizomycotina</taxon>
        <taxon>Dothideomycetes</taxon>
        <taxon>Dothideomycetidae</taxon>
        <taxon>Mycosphaerellales</taxon>
        <taxon>Mycosphaerellaceae</taxon>
        <taxon>Cercospora</taxon>
    </lineage>
</organism>
<dbReference type="Pfam" id="PF01565">
    <property type="entry name" value="FAD_binding_4"/>
    <property type="match status" value="1"/>
</dbReference>
<feature type="signal peptide" evidence="6">
    <location>
        <begin position="1"/>
        <end position="27"/>
    </location>
</feature>
<dbReference type="STRING" id="357750.A0A2S6C6K9"/>
<dbReference type="EMBL" id="PNEN01000541">
    <property type="protein sequence ID" value="PPJ55365.1"/>
    <property type="molecule type" value="Genomic_DNA"/>
</dbReference>
<dbReference type="Gene3D" id="3.30.465.10">
    <property type="match status" value="1"/>
</dbReference>
<name>A0A2S6C6K9_9PEZI</name>
<evidence type="ECO:0000313" key="8">
    <source>
        <dbReference type="EMBL" id="PPJ55365.1"/>
    </source>
</evidence>
<keyword evidence="4" id="KW-0274">FAD</keyword>
<dbReference type="InterPro" id="IPR012951">
    <property type="entry name" value="BBE"/>
</dbReference>
<keyword evidence="6" id="KW-0732">Signal</keyword>
<reference evidence="9" key="1">
    <citation type="journal article" date="2017" name="bioRxiv">
        <title>Conservation of a gene cluster reveals novel cercosporin biosynthetic mechanisms and extends production to the genus Colletotrichum.</title>
        <authorList>
            <person name="de Jonge R."/>
            <person name="Ebert M.K."/>
            <person name="Huitt-Roehl C.R."/>
            <person name="Pal P."/>
            <person name="Suttle J.C."/>
            <person name="Spanner R.E."/>
            <person name="Neubauer J.D."/>
            <person name="Jurick W.M.II."/>
            <person name="Stott K.A."/>
            <person name="Secor G.A."/>
            <person name="Thomma B.P.H.J."/>
            <person name="Van de Peer Y."/>
            <person name="Townsend C.A."/>
            <person name="Bolton M.D."/>
        </authorList>
    </citation>
    <scope>NUCLEOTIDE SEQUENCE [LARGE SCALE GENOMIC DNA]</scope>
    <source>
        <strain evidence="9">CBS538.71</strain>
    </source>
</reference>
<comment type="cofactor">
    <cofactor evidence="1">
        <name>FAD</name>
        <dbReference type="ChEBI" id="CHEBI:57692"/>
    </cofactor>
</comment>
<dbReference type="Pfam" id="PF08031">
    <property type="entry name" value="BBE"/>
    <property type="match status" value="1"/>
</dbReference>
<keyword evidence="9" id="KW-1185">Reference proteome</keyword>
<gene>
    <name evidence="8" type="ORF">CBER1_08694</name>
</gene>
<evidence type="ECO:0000259" key="7">
    <source>
        <dbReference type="PROSITE" id="PS51387"/>
    </source>
</evidence>